<evidence type="ECO:0008006" key="3">
    <source>
        <dbReference type="Google" id="ProtNLM"/>
    </source>
</evidence>
<keyword evidence="2" id="KW-1185">Reference proteome</keyword>
<gene>
    <name evidence="1" type="ORF">H8B17_19165</name>
</gene>
<evidence type="ECO:0000313" key="2">
    <source>
        <dbReference type="Proteomes" id="UP000606494"/>
    </source>
</evidence>
<comment type="caution">
    <text evidence="1">The sequence shown here is derived from an EMBL/GenBank/DDBJ whole genome shotgun (WGS) entry which is preliminary data.</text>
</comment>
<accession>A0ABR7Y8T3</accession>
<name>A0ABR7Y8T3_9SPHI</name>
<sequence length="75" mass="8773">MSENPSIPYVIEFILLKDKEFTNNSNMEIKDVRRILKDYNLIYKGSSLSTELQKSGFVECKQHPTKKNTNVYSKK</sequence>
<dbReference type="Proteomes" id="UP000606494">
    <property type="component" value="Unassembled WGS sequence"/>
</dbReference>
<dbReference type="RefSeq" id="WP_190310834.1">
    <property type="nucleotide sequence ID" value="NZ_JACNYK010000007.1"/>
</dbReference>
<evidence type="ECO:0000313" key="1">
    <source>
        <dbReference type="EMBL" id="MBD1427705.1"/>
    </source>
</evidence>
<dbReference type="EMBL" id="JACNYK010000007">
    <property type="protein sequence ID" value="MBD1427705.1"/>
    <property type="molecule type" value="Genomic_DNA"/>
</dbReference>
<organism evidence="1 2">
    <name type="scientific">Sphingobacterium arenae</name>
    <dbReference type="NCBI Taxonomy" id="1280598"/>
    <lineage>
        <taxon>Bacteria</taxon>
        <taxon>Pseudomonadati</taxon>
        <taxon>Bacteroidota</taxon>
        <taxon>Sphingobacteriia</taxon>
        <taxon>Sphingobacteriales</taxon>
        <taxon>Sphingobacteriaceae</taxon>
        <taxon>Sphingobacterium</taxon>
    </lineage>
</organism>
<protein>
    <recommendedName>
        <fullName evidence="3">Transposase</fullName>
    </recommendedName>
</protein>
<reference evidence="1 2" key="1">
    <citation type="submission" date="2020-08" db="EMBL/GenBank/DDBJ databases">
        <title>Sphingobacterium sp. DN00404 isolated from aquaculture water.</title>
        <authorList>
            <person name="Zhang M."/>
        </authorList>
    </citation>
    <scope>NUCLEOTIDE SEQUENCE [LARGE SCALE GENOMIC DNA]</scope>
    <source>
        <strain evidence="1 2">KCTC 32294</strain>
    </source>
</reference>
<proteinExistence type="predicted"/>